<name>A0A2R7Y112_9ARCH</name>
<accession>A0A2R7Y112</accession>
<reference evidence="1 2" key="1">
    <citation type="submission" date="2017-04" db="EMBL/GenBank/DDBJ databases">
        <title>Draft Aigarchaeota genome from a New Zealand hot spring.</title>
        <authorList>
            <person name="Reysenbach A.-L."/>
            <person name="Donaho J.A."/>
            <person name="Gerhart J."/>
            <person name="Kelley J.F."/>
            <person name="Kouba K."/>
            <person name="Podar M."/>
            <person name="Stott M."/>
        </authorList>
    </citation>
    <scope>NUCLEOTIDE SEQUENCE [LARGE SCALE GENOMIC DNA]</scope>
    <source>
        <strain evidence="1">NZ13_MG1</strain>
    </source>
</reference>
<evidence type="ECO:0000313" key="1">
    <source>
        <dbReference type="EMBL" id="PUA31230.1"/>
    </source>
</evidence>
<gene>
    <name evidence="1" type="ORF">B9J98_07180</name>
</gene>
<proteinExistence type="predicted"/>
<evidence type="ECO:0000313" key="2">
    <source>
        <dbReference type="Proteomes" id="UP000244066"/>
    </source>
</evidence>
<comment type="caution">
    <text evidence="1">The sequence shown here is derived from an EMBL/GenBank/DDBJ whole genome shotgun (WGS) entry which is preliminary data.</text>
</comment>
<sequence>MKERIEMLRQGILHRYVIPALEERGFIVSDWKRPQSLEDMVLREEGWVPLYTQFTTWETYYRDSPLYIYFNTFYGDVYEKAYKICFVEFIINAPSFPLKKSLVGIFTRLNVKDGYYWKTRMPIDLSFPDVYVNEIESKYCELTLLMSREGVIEELANISRSKTEKRLPDDPEH</sequence>
<dbReference type="AlphaFoldDB" id="A0A2R7Y112"/>
<protein>
    <submittedName>
        <fullName evidence="1">Uncharacterized protein</fullName>
    </submittedName>
</protein>
<dbReference type="Proteomes" id="UP000244066">
    <property type="component" value="Unassembled WGS sequence"/>
</dbReference>
<organism evidence="1 2">
    <name type="scientific">Candidatus Terraquivivens tikiterensis</name>
    <dbReference type="NCBI Taxonomy" id="1980982"/>
    <lineage>
        <taxon>Archaea</taxon>
        <taxon>Nitrososphaerota</taxon>
        <taxon>Candidatus Wolframiiraptoraceae</taxon>
        <taxon>Candidatus Terraquivivens</taxon>
    </lineage>
</organism>
<dbReference type="EMBL" id="NDWU01000022">
    <property type="protein sequence ID" value="PUA31230.1"/>
    <property type="molecule type" value="Genomic_DNA"/>
</dbReference>